<dbReference type="SUPFAM" id="SSF53383">
    <property type="entry name" value="PLP-dependent transferases"/>
    <property type="match status" value="1"/>
</dbReference>
<comment type="caution">
    <text evidence="1">The sequence shown here is derived from an EMBL/GenBank/DDBJ whole genome shotgun (WGS) entry which is preliminary data.</text>
</comment>
<dbReference type="InterPro" id="IPR015424">
    <property type="entry name" value="PyrdxlP-dep_Trfase"/>
</dbReference>
<gene>
    <name evidence="1" type="ORF">F9L07_00670</name>
</gene>
<accession>A0A7J5DXS0</accession>
<dbReference type="InterPro" id="IPR015421">
    <property type="entry name" value="PyrdxlP-dep_Trfase_major"/>
</dbReference>
<protein>
    <submittedName>
        <fullName evidence="1">Kynureninase</fullName>
    </submittedName>
</protein>
<dbReference type="Proteomes" id="UP000449906">
    <property type="component" value="Unassembled WGS sequence"/>
</dbReference>
<dbReference type="AlphaFoldDB" id="A0A7J5DXS0"/>
<evidence type="ECO:0000313" key="1">
    <source>
        <dbReference type="EMBL" id="KAB2810524.1"/>
    </source>
</evidence>
<proteinExistence type="predicted"/>
<reference evidence="1 2" key="1">
    <citation type="submission" date="2019-09" db="EMBL/GenBank/DDBJ databases">
        <title>Pimelobacter sp. isolated from Paulinella.</title>
        <authorList>
            <person name="Jeong S.E."/>
        </authorList>
    </citation>
    <scope>NUCLEOTIDE SEQUENCE [LARGE SCALE GENOMIC DNA]</scope>
    <source>
        <strain evidence="1 2">Pch-N</strain>
    </source>
</reference>
<dbReference type="Gene3D" id="3.40.640.10">
    <property type="entry name" value="Type I PLP-dependent aspartate aminotransferase-like (Major domain)"/>
    <property type="match status" value="1"/>
</dbReference>
<evidence type="ECO:0000313" key="2">
    <source>
        <dbReference type="Proteomes" id="UP000449906"/>
    </source>
</evidence>
<dbReference type="EMBL" id="WBVM01000001">
    <property type="protein sequence ID" value="KAB2810524.1"/>
    <property type="molecule type" value="Genomic_DNA"/>
</dbReference>
<sequence>MGHPERDVTLAVHYRRFRVAERLLLTGHSHQAWPDVAREGVLEAWDDAAREAGAKWARAEAKAERLRDGVRELLDDPDGTVALGASTHDLLVRFLSALDLRARPRIVTTDAEFHSARHLLDNLATAGLDVLRVPAHPVATLAERLAAAVDDRTAAVVVSSVRYETSEVVPHLDAVAAACARLGAELLVDAYHQLGVVPLAVGETGLAEAWVVGGGYKYLQLGEGCCFLRIPPHAATLRPVLSGWYADERDPWAGATYDPTSHYRAARVLDFFAEQELTPPRLRAISLHQRGLLAAAFDDLDLPPGLVTRDRETPAEGFGGFLALHSPHAATLQGALAERGVATDCRGTYLRLGPAPYLGDDQLTAAIAALGEVARAQNTA</sequence>
<organism evidence="1 2">
    <name type="scientific">Nocardioides simplex</name>
    <name type="common">Arthrobacter simplex</name>
    <dbReference type="NCBI Taxonomy" id="2045"/>
    <lineage>
        <taxon>Bacteria</taxon>
        <taxon>Bacillati</taxon>
        <taxon>Actinomycetota</taxon>
        <taxon>Actinomycetes</taxon>
        <taxon>Propionibacteriales</taxon>
        <taxon>Nocardioidaceae</taxon>
        <taxon>Pimelobacter</taxon>
    </lineage>
</organism>
<name>A0A7J5DXS0_NOCSI</name>